<evidence type="ECO:0000313" key="3">
    <source>
        <dbReference type="EMBL" id="KPC66036.1"/>
    </source>
</evidence>
<feature type="chain" id="PRO_5005863548" description="Secreted protein" evidence="2">
    <location>
        <begin position="30"/>
        <end position="207"/>
    </location>
</feature>
<name>A0A0N0XYV4_9ACTN</name>
<dbReference type="PATRIC" id="fig|66876.3.peg.1390"/>
<evidence type="ECO:0000313" key="4">
    <source>
        <dbReference type="Proteomes" id="UP000037982"/>
    </source>
</evidence>
<feature type="signal peptide" evidence="2">
    <location>
        <begin position="1"/>
        <end position="29"/>
    </location>
</feature>
<accession>A0A0N0XYV4</accession>
<feature type="compositionally biased region" description="Polar residues" evidence="1">
    <location>
        <begin position="116"/>
        <end position="125"/>
    </location>
</feature>
<evidence type="ECO:0000256" key="2">
    <source>
        <dbReference type="SAM" id="SignalP"/>
    </source>
</evidence>
<keyword evidence="4" id="KW-1185">Reference proteome</keyword>
<keyword evidence="2" id="KW-0732">Signal</keyword>
<protein>
    <recommendedName>
        <fullName evidence="5">Secreted protein</fullName>
    </recommendedName>
</protein>
<proteinExistence type="predicted"/>
<reference evidence="4" key="1">
    <citation type="submission" date="2015-07" db="EMBL/GenBank/DDBJ databases">
        <authorList>
            <person name="Ju K.-S."/>
            <person name="Doroghazi J.R."/>
            <person name="Metcalf W.W."/>
        </authorList>
    </citation>
    <scope>NUCLEOTIDE SEQUENCE [LARGE SCALE GENOMIC DNA]</scope>
    <source>
        <strain evidence="4">NRRL ISP-5002</strain>
    </source>
</reference>
<dbReference type="Proteomes" id="UP000037982">
    <property type="component" value="Unassembled WGS sequence"/>
</dbReference>
<evidence type="ECO:0008006" key="5">
    <source>
        <dbReference type="Google" id="ProtNLM"/>
    </source>
</evidence>
<sequence length="207" mass="20230">MRMSRKAGLVVSAAVCGALALGAAGEAIASIDDAAAHPSGASPRKAPLPNTDTLKAQAKSLGDISGVLTPVTGLINDVLAAADAGKLPPDRITTHSTAIKKALATAQQAAGPAAPSTPSVSQPDNGSRPATGKTAADLRAAALTGLRAKTDALLKTISAGDSDAVTKAVANSVTALSNFLVSITLGGLPVPDLPGLPTLPRLPGGIS</sequence>
<organism evidence="3 4">
    <name type="scientific">Streptomyces chattanoogensis</name>
    <dbReference type="NCBI Taxonomy" id="66876"/>
    <lineage>
        <taxon>Bacteria</taxon>
        <taxon>Bacillati</taxon>
        <taxon>Actinomycetota</taxon>
        <taxon>Actinomycetes</taxon>
        <taxon>Kitasatosporales</taxon>
        <taxon>Streptomycetaceae</taxon>
        <taxon>Streptomyces</taxon>
    </lineage>
</organism>
<dbReference type="EMBL" id="LGKG01000024">
    <property type="protein sequence ID" value="KPC66036.1"/>
    <property type="molecule type" value="Genomic_DNA"/>
</dbReference>
<feature type="region of interest" description="Disordered" evidence="1">
    <location>
        <begin position="106"/>
        <end position="133"/>
    </location>
</feature>
<gene>
    <name evidence="3" type="ORF">ADL29_06325</name>
</gene>
<comment type="caution">
    <text evidence="3">The sequence shown here is derived from an EMBL/GenBank/DDBJ whole genome shotgun (WGS) entry which is preliminary data.</text>
</comment>
<dbReference type="AlphaFoldDB" id="A0A0N0XYV4"/>
<evidence type="ECO:0000256" key="1">
    <source>
        <dbReference type="SAM" id="MobiDB-lite"/>
    </source>
</evidence>
<dbReference type="RefSeq" id="WP_053922733.1">
    <property type="nucleotide sequence ID" value="NZ_LGKG01000024.1"/>
</dbReference>